<name>A0A1T5NKC3_9BACT</name>
<sequence length="181" mass="20083">MNRRELIKTISVLTGAALVGGELFLAGCRERNEPIFGEHDIAFFDEVAETILPRTNTPGAKDAEVGKFIALYASDCYNKMQQQTLKQGITQLNDASLKEFKATFVKLSAEQKNVLLTNVDKDAKDHSRNNTTSPHYFTLIKQLTLLGFFTSKPGATEVLRYLPLPGGYQGCIDYNGETAWS</sequence>
<dbReference type="EMBL" id="FUZZ01000001">
    <property type="protein sequence ID" value="SKD00961.1"/>
    <property type="molecule type" value="Genomic_DNA"/>
</dbReference>
<dbReference type="Pfam" id="PF13618">
    <property type="entry name" value="Gluconate_2-dh3"/>
    <property type="match status" value="1"/>
</dbReference>
<organism evidence="1 2">
    <name type="scientific">Chitinophaga ginsengisegetis</name>
    <dbReference type="NCBI Taxonomy" id="393003"/>
    <lineage>
        <taxon>Bacteria</taxon>
        <taxon>Pseudomonadati</taxon>
        <taxon>Bacteroidota</taxon>
        <taxon>Chitinophagia</taxon>
        <taxon>Chitinophagales</taxon>
        <taxon>Chitinophagaceae</taxon>
        <taxon>Chitinophaga</taxon>
    </lineage>
</organism>
<dbReference type="AlphaFoldDB" id="A0A1T5NKC3"/>
<proteinExistence type="predicted"/>
<dbReference type="Proteomes" id="UP000190166">
    <property type="component" value="Unassembled WGS sequence"/>
</dbReference>
<dbReference type="STRING" id="393003.SAMN05660461_2015"/>
<reference evidence="2" key="1">
    <citation type="submission" date="2017-02" db="EMBL/GenBank/DDBJ databases">
        <authorList>
            <person name="Varghese N."/>
            <person name="Submissions S."/>
        </authorList>
    </citation>
    <scope>NUCLEOTIDE SEQUENCE [LARGE SCALE GENOMIC DNA]</scope>
    <source>
        <strain evidence="2">DSM 18108</strain>
    </source>
</reference>
<dbReference type="RefSeq" id="WP_079469235.1">
    <property type="nucleotide sequence ID" value="NZ_FUZZ01000001.1"/>
</dbReference>
<accession>A0A1T5NKC3</accession>
<dbReference type="InterPro" id="IPR027056">
    <property type="entry name" value="Gluconate_2DH_su3"/>
</dbReference>
<gene>
    <name evidence="1" type="ORF">SAMN05660461_2015</name>
</gene>
<keyword evidence="2" id="KW-1185">Reference proteome</keyword>
<protein>
    <submittedName>
        <fullName evidence="1">Gluconate 2-dehydrogenase subunit 3</fullName>
    </submittedName>
</protein>
<evidence type="ECO:0000313" key="2">
    <source>
        <dbReference type="Proteomes" id="UP000190166"/>
    </source>
</evidence>
<evidence type="ECO:0000313" key="1">
    <source>
        <dbReference type="EMBL" id="SKD00961.1"/>
    </source>
</evidence>